<dbReference type="GeneID" id="14875899"/>
<dbReference type="AlphaFoldDB" id="F4PIZ5"/>
<gene>
    <name evidence="1" type="ORF">DFA_06431</name>
</gene>
<dbReference type="Proteomes" id="UP000007797">
    <property type="component" value="Unassembled WGS sequence"/>
</dbReference>
<protein>
    <submittedName>
        <fullName evidence="1">Uncharacterized protein</fullName>
    </submittedName>
</protein>
<keyword evidence="2" id="KW-1185">Reference proteome</keyword>
<dbReference type="KEGG" id="dfa:DFA_06431"/>
<sequence>MMYMEKEEECRELMCAEWKSDEMIAITGAVVCADHHSQTYMSHHVFSRYSLYRDIKTLDLKYDKSRSLFDNRQDPLDESRRRVPRDVFKERFGLMIESFSLTTKHGYNFNNFTENSNGDKDDDDKDQHFCILKEYASLFEHMPKLKHLTLLTVPYLRTINPSAYASIIESIPIRQLKSLTLDIACNGDTANCKRITESIAKQLISTVGHTAISTLKLNLIDPDNKILYPSLSEYLLKEKAKTLTDLSIHGIDDHFPLLLGALTKRKSSLRRLELRGKDRYGVDGLASAYLHLDCLSIKGRGEFNIKLDSTSKIKHLKIRDISKIQNLARYVTKNKHLLKLTILQSIPNEINKRKRGTIPHHALPYLVSEGIGSSSVEFVTLDFVNLASQERQKQLLDLLTRTFPNLKTLCFYAPEYQQEEDQKLVNKCLQILQEAFTMTIKPKKNRLMKLDYVFEKK</sequence>
<name>F4PIZ5_CACFS</name>
<dbReference type="RefSeq" id="XP_004362132.1">
    <property type="nucleotide sequence ID" value="XM_004362075.1"/>
</dbReference>
<dbReference type="EMBL" id="GL883007">
    <property type="protein sequence ID" value="EGG24281.1"/>
    <property type="molecule type" value="Genomic_DNA"/>
</dbReference>
<evidence type="ECO:0000313" key="1">
    <source>
        <dbReference type="EMBL" id="EGG24281.1"/>
    </source>
</evidence>
<reference evidence="2" key="1">
    <citation type="journal article" date="2011" name="Genome Res.">
        <title>Phylogeny-wide analysis of social amoeba genomes highlights ancient origins for complex intercellular communication.</title>
        <authorList>
            <person name="Heidel A.J."/>
            <person name="Lawal H.M."/>
            <person name="Felder M."/>
            <person name="Schilde C."/>
            <person name="Helps N.R."/>
            <person name="Tunggal B."/>
            <person name="Rivero F."/>
            <person name="John U."/>
            <person name="Schleicher M."/>
            <person name="Eichinger L."/>
            <person name="Platzer M."/>
            <person name="Noegel A.A."/>
            <person name="Schaap P."/>
            <person name="Gloeckner G."/>
        </authorList>
    </citation>
    <scope>NUCLEOTIDE SEQUENCE [LARGE SCALE GENOMIC DNA]</scope>
    <source>
        <strain evidence="2">SH3</strain>
    </source>
</reference>
<accession>F4PIZ5</accession>
<dbReference type="SUPFAM" id="SSF52047">
    <property type="entry name" value="RNI-like"/>
    <property type="match status" value="1"/>
</dbReference>
<organism evidence="1 2">
    <name type="scientific">Cavenderia fasciculata</name>
    <name type="common">Slime mold</name>
    <name type="synonym">Dictyostelium fasciculatum</name>
    <dbReference type="NCBI Taxonomy" id="261658"/>
    <lineage>
        <taxon>Eukaryota</taxon>
        <taxon>Amoebozoa</taxon>
        <taxon>Evosea</taxon>
        <taxon>Eumycetozoa</taxon>
        <taxon>Dictyostelia</taxon>
        <taxon>Acytosteliales</taxon>
        <taxon>Cavenderiaceae</taxon>
        <taxon>Cavenderia</taxon>
    </lineage>
</organism>
<proteinExistence type="predicted"/>
<evidence type="ECO:0000313" key="2">
    <source>
        <dbReference type="Proteomes" id="UP000007797"/>
    </source>
</evidence>